<gene>
    <name evidence="2" type="ORF">RN51_02341</name>
</gene>
<protein>
    <recommendedName>
        <fullName evidence="1">TniQ domain-containing protein</fullName>
    </recommendedName>
</protein>
<dbReference type="AlphaFoldDB" id="A0A0F0KQ12"/>
<organism evidence="2 3">
    <name type="scientific">Microbacterium oxydans</name>
    <dbReference type="NCBI Taxonomy" id="82380"/>
    <lineage>
        <taxon>Bacteria</taxon>
        <taxon>Bacillati</taxon>
        <taxon>Actinomycetota</taxon>
        <taxon>Actinomycetes</taxon>
        <taxon>Micrococcales</taxon>
        <taxon>Microbacteriaceae</taxon>
        <taxon>Microbacterium</taxon>
    </lineage>
</organism>
<feature type="domain" description="TniQ" evidence="1">
    <location>
        <begin position="9"/>
        <end position="130"/>
    </location>
</feature>
<dbReference type="PATRIC" id="fig|82380.10.peg.2355"/>
<evidence type="ECO:0000313" key="2">
    <source>
        <dbReference type="EMBL" id="KJL21326.1"/>
    </source>
</evidence>
<dbReference type="EMBL" id="JYIV01000027">
    <property type="protein sequence ID" value="KJL21326.1"/>
    <property type="molecule type" value="Genomic_DNA"/>
</dbReference>
<name>A0A0F0KQ12_9MICO</name>
<dbReference type="Proteomes" id="UP000033725">
    <property type="component" value="Unassembled WGS sequence"/>
</dbReference>
<sequence>MTSRPGLPTSVRLYPGETAASYWARLCAANAIGEKDLWLALRREDRTLPIRVTPRSALRKIEALGGLPDGALLREAGGRACGHGGATRQVECPSCRMIPAAVALCRRCARGDQVTVARMHGPVCVRHRRWHGSGRDIPLPGRHKHLLAQRLLNGTLTLRGVPYRSPEVDAAAELLRLRNLEGGCAAELLDDEILQFPRRIALTARLTDARLANVLMSQGLGGYALAMLFDRVVAAHSLGHRAVDGIFDSLRIQGRELWIGRSAVATQGGCVLTPAARRMLPRVKAIRAHVLNHRVELRSR</sequence>
<evidence type="ECO:0000313" key="3">
    <source>
        <dbReference type="Proteomes" id="UP000033725"/>
    </source>
</evidence>
<dbReference type="RefSeq" id="WP_153243565.1">
    <property type="nucleotide sequence ID" value="NZ_JAPWHQ010000001.1"/>
</dbReference>
<dbReference type="InterPro" id="IPR009492">
    <property type="entry name" value="TniQ"/>
</dbReference>
<proteinExistence type="predicted"/>
<dbReference type="Pfam" id="PF06527">
    <property type="entry name" value="TniQ"/>
    <property type="match status" value="1"/>
</dbReference>
<accession>A0A0F0KQ12</accession>
<reference evidence="2 3" key="1">
    <citation type="submission" date="2015-02" db="EMBL/GenBank/DDBJ databases">
        <title>Draft genome sequences of ten Microbacterium spp. with emphasis on heavy metal contaminated environments.</title>
        <authorList>
            <person name="Corretto E."/>
        </authorList>
    </citation>
    <scope>NUCLEOTIDE SEQUENCE [LARGE SCALE GENOMIC DNA]</scope>
    <source>
        <strain evidence="2 3">BEL163</strain>
    </source>
</reference>
<dbReference type="OrthoDB" id="5054711at2"/>
<evidence type="ECO:0000259" key="1">
    <source>
        <dbReference type="Pfam" id="PF06527"/>
    </source>
</evidence>
<comment type="caution">
    <text evidence="2">The sequence shown here is derived from an EMBL/GenBank/DDBJ whole genome shotgun (WGS) entry which is preliminary data.</text>
</comment>